<dbReference type="EMBL" id="WNWR01001102">
    <property type="protein sequence ID" value="KAE9965371.1"/>
    <property type="molecule type" value="Genomic_DNA"/>
</dbReference>
<sequence length="217" mass="24066">MYKTTLFARRTVPSIHNKLSTSSIRRPFQRLLFSTTTSKRNQKLDFKEIWGLSNMSVPNKEIPKHEMAYFKALATSKREFGDFRRVLFTGLYSQLVVMEVPVGGEIGDEVHTVDQVLIFTSGNGLATVAGKDQAVGPGDIVVVPAGTQHQFVTKGDKPLELITVYSPAEHLPTTVHKTKEEGDKEEDEGIDEAPEWAGKSKKENEAAGLVKESGKYD</sequence>
<dbReference type="Proteomes" id="UP000433883">
    <property type="component" value="Unassembled WGS sequence"/>
</dbReference>
<evidence type="ECO:0000313" key="5">
    <source>
        <dbReference type="Proteomes" id="UP000490939"/>
    </source>
</evidence>
<dbReference type="CDD" id="cd02223">
    <property type="entry name" value="cupin_Bh2720-like"/>
    <property type="match status" value="1"/>
</dbReference>
<dbReference type="InterPro" id="IPR011051">
    <property type="entry name" value="RmlC_Cupin_sf"/>
</dbReference>
<name>A0A8H3U7J7_VENIN</name>
<dbReference type="AlphaFoldDB" id="A0A8H3U7J7"/>
<evidence type="ECO:0000259" key="2">
    <source>
        <dbReference type="Pfam" id="PF07883"/>
    </source>
</evidence>
<dbReference type="InterPro" id="IPR052538">
    <property type="entry name" value="Flavonoid_dioxygenase-like"/>
</dbReference>
<proteinExistence type="predicted"/>
<reference evidence="4 5" key="1">
    <citation type="submission" date="2019-07" db="EMBL/GenBank/DDBJ databases">
        <title>Venturia inaequalis Genome Resource.</title>
        <authorList>
            <person name="Lichtner F.J."/>
        </authorList>
    </citation>
    <scope>NUCLEOTIDE SEQUENCE [LARGE SCALE GENOMIC DNA]</scope>
    <source>
        <strain evidence="3">Bline_iso_100314</strain>
        <strain evidence="4 5">DMI_063113</strain>
    </source>
</reference>
<feature type="compositionally biased region" description="Acidic residues" evidence="1">
    <location>
        <begin position="183"/>
        <end position="194"/>
    </location>
</feature>
<dbReference type="PANTHER" id="PTHR43346:SF1">
    <property type="entry name" value="QUERCETIN 2,3-DIOXYGENASE-RELATED"/>
    <property type="match status" value="1"/>
</dbReference>
<dbReference type="Pfam" id="PF07883">
    <property type="entry name" value="Cupin_2"/>
    <property type="match status" value="1"/>
</dbReference>
<dbReference type="Gene3D" id="2.60.120.10">
    <property type="entry name" value="Jelly Rolls"/>
    <property type="match status" value="1"/>
</dbReference>
<evidence type="ECO:0000313" key="4">
    <source>
        <dbReference type="EMBL" id="KAE9965371.1"/>
    </source>
</evidence>
<dbReference type="InterPro" id="IPR013096">
    <property type="entry name" value="Cupin_2"/>
</dbReference>
<accession>A0A8H3U7J7</accession>
<evidence type="ECO:0000256" key="1">
    <source>
        <dbReference type="SAM" id="MobiDB-lite"/>
    </source>
</evidence>
<evidence type="ECO:0000313" key="3">
    <source>
        <dbReference type="EMBL" id="KAE9961542.1"/>
    </source>
</evidence>
<organism evidence="4 5">
    <name type="scientific">Venturia inaequalis</name>
    <name type="common">Apple scab fungus</name>
    <dbReference type="NCBI Taxonomy" id="5025"/>
    <lineage>
        <taxon>Eukaryota</taxon>
        <taxon>Fungi</taxon>
        <taxon>Dikarya</taxon>
        <taxon>Ascomycota</taxon>
        <taxon>Pezizomycotina</taxon>
        <taxon>Dothideomycetes</taxon>
        <taxon>Pleosporomycetidae</taxon>
        <taxon>Venturiales</taxon>
        <taxon>Venturiaceae</taxon>
        <taxon>Venturia</taxon>
    </lineage>
</organism>
<dbReference type="Proteomes" id="UP000490939">
    <property type="component" value="Unassembled WGS sequence"/>
</dbReference>
<feature type="region of interest" description="Disordered" evidence="1">
    <location>
        <begin position="174"/>
        <end position="217"/>
    </location>
</feature>
<dbReference type="EMBL" id="WNWQ01001446">
    <property type="protein sequence ID" value="KAE9961542.1"/>
    <property type="molecule type" value="Genomic_DNA"/>
</dbReference>
<gene>
    <name evidence="3" type="ORF">BLS_001813</name>
    <name evidence="4" type="ORF">EG327_000559</name>
</gene>
<protein>
    <recommendedName>
        <fullName evidence="2">Cupin type-2 domain-containing protein</fullName>
    </recommendedName>
</protein>
<comment type="caution">
    <text evidence="4">The sequence shown here is derived from an EMBL/GenBank/DDBJ whole genome shotgun (WGS) entry which is preliminary data.</text>
</comment>
<dbReference type="PANTHER" id="PTHR43346">
    <property type="entry name" value="LIGAND BINDING DOMAIN PROTEIN, PUTATIVE (AFU_ORTHOLOGUE AFUA_6G14370)-RELATED"/>
    <property type="match status" value="1"/>
</dbReference>
<dbReference type="SUPFAM" id="SSF51182">
    <property type="entry name" value="RmlC-like cupins"/>
    <property type="match status" value="1"/>
</dbReference>
<keyword evidence="5" id="KW-1185">Reference proteome</keyword>
<feature type="domain" description="Cupin type-2" evidence="2">
    <location>
        <begin position="97"/>
        <end position="165"/>
    </location>
</feature>
<dbReference type="InterPro" id="IPR014710">
    <property type="entry name" value="RmlC-like_jellyroll"/>
</dbReference>